<feature type="domain" description="Sulfotransferase" evidence="2">
    <location>
        <begin position="31"/>
        <end position="84"/>
    </location>
</feature>
<dbReference type="InterPro" id="IPR000863">
    <property type="entry name" value="Sulfotransferase_dom"/>
</dbReference>
<reference evidence="3" key="1">
    <citation type="journal article" date="2014" name="Front. Microbiol.">
        <title>High frequency of phylogenetically diverse reductive dehalogenase-homologous genes in deep subseafloor sedimentary metagenomes.</title>
        <authorList>
            <person name="Kawai M."/>
            <person name="Futagami T."/>
            <person name="Toyoda A."/>
            <person name="Takaki Y."/>
            <person name="Nishi S."/>
            <person name="Hori S."/>
            <person name="Arai W."/>
            <person name="Tsubouchi T."/>
            <person name="Morono Y."/>
            <person name="Uchiyama I."/>
            <person name="Ito T."/>
            <person name="Fujiyama A."/>
            <person name="Inagaki F."/>
            <person name="Takami H."/>
        </authorList>
    </citation>
    <scope>NUCLEOTIDE SEQUENCE</scope>
    <source>
        <strain evidence="3">Expedition CK06-06</strain>
    </source>
</reference>
<dbReference type="InterPro" id="IPR027417">
    <property type="entry name" value="P-loop_NTPase"/>
</dbReference>
<dbReference type="EMBL" id="BART01026615">
    <property type="protein sequence ID" value="GAG99028.1"/>
    <property type="molecule type" value="Genomic_DNA"/>
</dbReference>
<proteinExistence type="predicted"/>
<dbReference type="Pfam" id="PF00685">
    <property type="entry name" value="Sulfotransfer_1"/>
    <property type="match status" value="1"/>
</dbReference>
<keyword evidence="1" id="KW-0472">Membrane</keyword>
<comment type="caution">
    <text evidence="3">The sequence shown here is derived from an EMBL/GenBank/DDBJ whole genome shotgun (WGS) entry which is preliminary data.</text>
</comment>
<dbReference type="Gene3D" id="3.40.50.300">
    <property type="entry name" value="P-loop containing nucleotide triphosphate hydrolases"/>
    <property type="match status" value="1"/>
</dbReference>
<accession>X1CSI0</accession>
<dbReference type="SUPFAM" id="SSF52540">
    <property type="entry name" value="P-loop containing nucleoside triphosphate hydrolases"/>
    <property type="match status" value="1"/>
</dbReference>
<dbReference type="GO" id="GO:0008146">
    <property type="term" value="F:sulfotransferase activity"/>
    <property type="evidence" value="ECO:0007669"/>
    <property type="project" value="InterPro"/>
</dbReference>
<keyword evidence="1" id="KW-1133">Transmembrane helix</keyword>
<evidence type="ECO:0000313" key="3">
    <source>
        <dbReference type="EMBL" id="GAG99028.1"/>
    </source>
</evidence>
<protein>
    <recommendedName>
        <fullName evidence="2">Sulfotransferase domain-containing protein</fullName>
    </recommendedName>
</protein>
<feature type="non-terminal residue" evidence="3">
    <location>
        <position position="1"/>
    </location>
</feature>
<feature type="transmembrane region" description="Helical" evidence="1">
    <location>
        <begin position="29"/>
        <end position="52"/>
    </location>
</feature>
<organism evidence="3">
    <name type="scientific">marine sediment metagenome</name>
    <dbReference type="NCBI Taxonomy" id="412755"/>
    <lineage>
        <taxon>unclassified sequences</taxon>
        <taxon>metagenomes</taxon>
        <taxon>ecological metagenomes</taxon>
    </lineage>
</organism>
<sequence length="122" mass="13869">GFVWESPWGPSVPGLTEVMRSHSLLQVAAYQWFVSVSCALAFPIVCPTARYLELRYEELIAKPEDHIRHIQQFLGDQYDSEGVLERVNIMAGGYTWRELMSPEELSDVEAIAGHTLRLLGYQ</sequence>
<gene>
    <name evidence="3" type="ORF">S01H4_47415</name>
</gene>
<evidence type="ECO:0000259" key="2">
    <source>
        <dbReference type="Pfam" id="PF00685"/>
    </source>
</evidence>
<evidence type="ECO:0000256" key="1">
    <source>
        <dbReference type="SAM" id="Phobius"/>
    </source>
</evidence>
<name>X1CSI0_9ZZZZ</name>
<dbReference type="AlphaFoldDB" id="X1CSI0"/>
<keyword evidence="1" id="KW-0812">Transmembrane</keyword>